<dbReference type="InterPro" id="IPR020802">
    <property type="entry name" value="TesA-like"/>
</dbReference>
<evidence type="ECO:0000313" key="3">
    <source>
        <dbReference type="EMBL" id="PEH41908.1"/>
    </source>
</evidence>
<dbReference type="SMART" id="SM00824">
    <property type="entry name" value="PKS_TE"/>
    <property type="match status" value="1"/>
</dbReference>
<reference evidence="4" key="1">
    <citation type="submission" date="2017-09" db="EMBL/GenBank/DDBJ databases">
        <title>FDA dAtabase for Regulatory Grade micrObial Sequences (FDA-ARGOS): Supporting development and validation of Infectious Disease Dx tests.</title>
        <authorList>
            <person name="Minogue T."/>
            <person name="Wolcott M."/>
            <person name="Wasieloski L."/>
            <person name="Aguilar W."/>
            <person name="Moore D."/>
            <person name="Tallon L."/>
            <person name="Sadzewicz L."/>
            <person name="Ott S."/>
            <person name="Zhao X."/>
            <person name="Nagaraj S."/>
            <person name="Vavikolanu K."/>
            <person name="Aluvathingal J."/>
            <person name="Nadendla S."/>
            <person name="Sichtig H."/>
        </authorList>
    </citation>
    <scope>NUCLEOTIDE SEQUENCE [LARGE SCALE GENOMIC DNA]</scope>
    <source>
        <strain evidence="4">FDAARGOS_390</strain>
    </source>
</reference>
<dbReference type="EMBL" id="PDDY01000001">
    <property type="protein sequence ID" value="PEH41908.1"/>
    <property type="molecule type" value="Genomic_DNA"/>
</dbReference>
<evidence type="ECO:0000259" key="2">
    <source>
        <dbReference type="SMART" id="SM00824"/>
    </source>
</evidence>
<dbReference type="Pfam" id="PF12697">
    <property type="entry name" value="Abhydrolase_6"/>
    <property type="match status" value="1"/>
</dbReference>
<dbReference type="InterPro" id="IPR050266">
    <property type="entry name" value="AB_hydrolase_sf"/>
</dbReference>
<proteinExistence type="predicted"/>
<dbReference type="SUPFAM" id="SSF53474">
    <property type="entry name" value="alpha/beta-Hydrolases"/>
    <property type="match status" value="1"/>
</dbReference>
<dbReference type="InterPro" id="IPR000073">
    <property type="entry name" value="AB_hydrolase_1"/>
</dbReference>
<dbReference type="PANTHER" id="PTHR43798:SF31">
    <property type="entry name" value="AB HYDROLASE SUPERFAMILY PROTEIN YCLE"/>
    <property type="match status" value="1"/>
</dbReference>
<dbReference type="InterPro" id="IPR029058">
    <property type="entry name" value="AB_hydrolase_fold"/>
</dbReference>
<accession>A0A2A7SEG4</accession>
<dbReference type="GO" id="GO:0016787">
    <property type="term" value="F:hydrolase activity"/>
    <property type="evidence" value="ECO:0007669"/>
    <property type="project" value="UniProtKB-KW"/>
</dbReference>
<protein>
    <submittedName>
        <fullName evidence="3">Alpha/beta hydrolase</fullName>
    </submittedName>
</protein>
<keyword evidence="1 3" id="KW-0378">Hydrolase</keyword>
<feature type="domain" description="Thioesterase TesA-like" evidence="2">
    <location>
        <begin position="23"/>
        <end position="196"/>
    </location>
</feature>
<sequence length="269" mass="28934">MDIETNGTRIHVKQQGSGELALVCLHYYGGSSRTWDAVATELADRYRIVATDHRGWGDSAAPVDGYRIADLAADAEGVIDALGLRRYVLVGHSMGGKVAQLMASRRPRGLEGLVLVAPSPPSSTMLPEEQRAMLAGAYQSRESVEFVIDHVLTARKLDAARREQVIEDSLKGAPQAKAAWPNVAMLEDIAEAVLSIDVPTIVVSGERDQVDSIATLEAELLPRIPQAVMHVVPEAGHLLPLEAPAELARIVGRFLDGAGVKGEKPRSNR</sequence>
<dbReference type="GO" id="GO:0016020">
    <property type="term" value="C:membrane"/>
    <property type="evidence" value="ECO:0007669"/>
    <property type="project" value="TreeGrafter"/>
</dbReference>
<evidence type="ECO:0000256" key="1">
    <source>
        <dbReference type="ARBA" id="ARBA00022801"/>
    </source>
</evidence>
<organism evidence="3 4">
    <name type="scientific">Burkholderia gladioli</name>
    <name type="common">Pseudomonas marginata</name>
    <name type="synonym">Phytomonas marginata</name>
    <dbReference type="NCBI Taxonomy" id="28095"/>
    <lineage>
        <taxon>Bacteria</taxon>
        <taxon>Pseudomonadati</taxon>
        <taxon>Pseudomonadota</taxon>
        <taxon>Betaproteobacteria</taxon>
        <taxon>Burkholderiales</taxon>
        <taxon>Burkholderiaceae</taxon>
        <taxon>Burkholderia</taxon>
    </lineage>
</organism>
<dbReference type="RefSeq" id="WP_098151786.1">
    <property type="nucleotide sequence ID" value="NZ_CADEWX010000004.1"/>
</dbReference>
<dbReference type="PANTHER" id="PTHR43798">
    <property type="entry name" value="MONOACYLGLYCEROL LIPASE"/>
    <property type="match status" value="1"/>
</dbReference>
<dbReference type="AlphaFoldDB" id="A0A2A7SEG4"/>
<dbReference type="PRINTS" id="PR00111">
    <property type="entry name" value="ABHYDROLASE"/>
</dbReference>
<dbReference type="Gene3D" id="3.40.50.1820">
    <property type="entry name" value="alpha/beta hydrolase"/>
    <property type="match status" value="1"/>
</dbReference>
<name>A0A2A7SEG4_BURGA</name>
<evidence type="ECO:0000313" key="4">
    <source>
        <dbReference type="Proteomes" id="UP000220629"/>
    </source>
</evidence>
<dbReference type="Proteomes" id="UP000220629">
    <property type="component" value="Unassembled WGS sequence"/>
</dbReference>
<comment type="caution">
    <text evidence="3">The sequence shown here is derived from an EMBL/GenBank/DDBJ whole genome shotgun (WGS) entry which is preliminary data.</text>
</comment>
<gene>
    <name evidence="3" type="ORF">CRM94_06955</name>
</gene>